<feature type="region of interest" description="Disordered" evidence="1">
    <location>
        <begin position="89"/>
        <end position="118"/>
    </location>
</feature>
<protein>
    <submittedName>
        <fullName evidence="2">Uncharacterized protein</fullName>
    </submittedName>
</protein>
<evidence type="ECO:0000313" key="3">
    <source>
        <dbReference type="Proteomes" id="UP000001075"/>
    </source>
</evidence>
<dbReference type="EMBL" id="JH002865">
    <property type="protein sequence ID" value="EGW14084.1"/>
    <property type="molecule type" value="Genomic_DNA"/>
</dbReference>
<proteinExistence type="predicted"/>
<reference evidence="3" key="1">
    <citation type="journal article" date="2011" name="Nat. Biotechnol.">
        <title>The genomic sequence of the Chinese hamster ovary (CHO)-K1 cell line.</title>
        <authorList>
            <person name="Xu X."/>
            <person name="Nagarajan H."/>
            <person name="Lewis N.E."/>
            <person name="Pan S."/>
            <person name="Cai Z."/>
            <person name="Liu X."/>
            <person name="Chen W."/>
            <person name="Xie M."/>
            <person name="Wang W."/>
            <person name="Hammond S."/>
            <person name="Andersen M.R."/>
            <person name="Neff N."/>
            <person name="Passarelli B."/>
            <person name="Koh W."/>
            <person name="Fan H.C."/>
            <person name="Wang J."/>
            <person name="Gui Y."/>
            <person name="Lee K.H."/>
            <person name="Betenbaugh M.J."/>
            <person name="Quake S.R."/>
            <person name="Famili I."/>
            <person name="Palsson B.O."/>
            <person name="Wang J."/>
        </authorList>
    </citation>
    <scope>NUCLEOTIDE SEQUENCE [LARGE SCALE GENOMIC DNA]</scope>
    <source>
        <strain evidence="3">CHO K1 cell line</strain>
    </source>
</reference>
<gene>
    <name evidence="2" type="ORF">I79_023396</name>
</gene>
<dbReference type="AlphaFoldDB" id="G3IHU0"/>
<dbReference type="Proteomes" id="UP000001075">
    <property type="component" value="Unassembled WGS sequence"/>
</dbReference>
<dbReference type="InParanoid" id="G3IHU0"/>
<evidence type="ECO:0000256" key="1">
    <source>
        <dbReference type="SAM" id="MobiDB-lite"/>
    </source>
</evidence>
<feature type="compositionally biased region" description="Polar residues" evidence="1">
    <location>
        <begin position="108"/>
        <end position="118"/>
    </location>
</feature>
<organism evidence="2 3">
    <name type="scientific">Cricetulus griseus</name>
    <name type="common">Chinese hamster</name>
    <name type="synonym">Cricetulus barabensis griseus</name>
    <dbReference type="NCBI Taxonomy" id="10029"/>
    <lineage>
        <taxon>Eukaryota</taxon>
        <taxon>Metazoa</taxon>
        <taxon>Chordata</taxon>
        <taxon>Craniata</taxon>
        <taxon>Vertebrata</taxon>
        <taxon>Euteleostomi</taxon>
        <taxon>Mammalia</taxon>
        <taxon>Eutheria</taxon>
        <taxon>Euarchontoglires</taxon>
        <taxon>Glires</taxon>
        <taxon>Rodentia</taxon>
        <taxon>Myomorpha</taxon>
        <taxon>Muroidea</taxon>
        <taxon>Cricetidae</taxon>
        <taxon>Cricetinae</taxon>
        <taxon>Cricetulus</taxon>
    </lineage>
</organism>
<evidence type="ECO:0000313" key="2">
    <source>
        <dbReference type="EMBL" id="EGW14084.1"/>
    </source>
</evidence>
<name>G3IHU0_CRIGR</name>
<accession>G3IHU0</accession>
<sequence length="118" mass="12736">MLLGDHAPGQTPASMRSRSYAQIFFASPELTNLLGIQYNHTLKSALQLSSPKTDGEDKRDIIAGISGIGELGKCLERLMLVRSKEATMGICPSTGTGRQQRLAWDWSGTGSTNTSRPV</sequence>